<dbReference type="RefSeq" id="WP_068591051.1">
    <property type="nucleotide sequence ID" value="NZ_LRXL01000026.1"/>
</dbReference>
<evidence type="ECO:0000313" key="2">
    <source>
        <dbReference type="Proteomes" id="UP000077013"/>
    </source>
</evidence>
<reference evidence="1 2" key="1">
    <citation type="submission" date="2016-02" db="EMBL/GenBank/DDBJ databases">
        <title>Ulvibacter sp. LPB0005, isolated from Thais luteostoma.</title>
        <authorList>
            <person name="Shin S.-K."/>
            <person name="Yi H."/>
        </authorList>
    </citation>
    <scope>NUCLEOTIDE SEQUENCE [LARGE SCALE GENOMIC DNA]</scope>
    <source>
        <strain evidence="1 2">LPB0005</strain>
    </source>
</reference>
<dbReference type="STRING" id="1763537.ULVI_06910"/>
<name>A0A167J9I4_9FLAO</name>
<gene>
    <name evidence="1" type="ORF">ULVI_06910</name>
</gene>
<dbReference type="Proteomes" id="UP000077013">
    <property type="component" value="Unassembled WGS sequence"/>
</dbReference>
<comment type="caution">
    <text evidence="1">The sequence shown here is derived from an EMBL/GenBank/DDBJ whole genome shotgun (WGS) entry which is preliminary data.</text>
</comment>
<evidence type="ECO:0000313" key="1">
    <source>
        <dbReference type="EMBL" id="OAB80458.1"/>
    </source>
</evidence>
<protein>
    <submittedName>
        <fullName evidence="1">Uncharacterized protein</fullName>
    </submittedName>
</protein>
<accession>A0A167J9I4</accession>
<organism evidence="1 2">
    <name type="scientific">Cochleicola gelatinilyticus</name>
    <dbReference type="NCBI Taxonomy" id="1763537"/>
    <lineage>
        <taxon>Bacteria</taxon>
        <taxon>Pseudomonadati</taxon>
        <taxon>Bacteroidota</taxon>
        <taxon>Flavobacteriia</taxon>
        <taxon>Flavobacteriales</taxon>
        <taxon>Flavobacteriaceae</taxon>
        <taxon>Cochleicola</taxon>
    </lineage>
</organism>
<proteinExistence type="predicted"/>
<dbReference type="AlphaFoldDB" id="A0A167J9I4"/>
<dbReference type="EMBL" id="LRXL01000026">
    <property type="protein sequence ID" value="OAB80458.1"/>
    <property type="molecule type" value="Genomic_DNA"/>
</dbReference>
<keyword evidence="2" id="KW-1185">Reference proteome</keyword>
<sequence length="200" mass="22810">MKNVTLLLCIVICFVSCKDNPVSEKIRETKQNVSNTSSVVKEMNEMQEDMEDLKEMEPLTNSQLKAWLPKEVDGMKRTGFKAGQMGMMQIASIEATYANEDTSKMFKIELIDGAGTMGAAATAGMRMLFSQEFEEEDAYKTRRTVEKKGVKAIEEYRKNNNNSIIEFLKNRRFYLKATGTNMDLEETWKLIDELDIDNLG</sequence>
<dbReference type="OrthoDB" id="1257726at2"/>